<dbReference type="GO" id="GO:0070095">
    <property type="term" value="F:fructose-6-phosphate binding"/>
    <property type="evidence" value="ECO:0007669"/>
    <property type="project" value="TreeGrafter"/>
</dbReference>
<keyword evidence="12" id="KW-1185">Reference proteome</keyword>
<reference evidence="11" key="2">
    <citation type="submission" date="2025-09" db="UniProtKB">
        <authorList>
            <consortium name="Ensembl"/>
        </authorList>
    </citation>
    <scope>IDENTIFICATION</scope>
</reference>
<evidence type="ECO:0000259" key="10">
    <source>
        <dbReference type="Pfam" id="PF00365"/>
    </source>
</evidence>
<evidence type="ECO:0000256" key="8">
    <source>
        <dbReference type="ARBA" id="ARBA00023152"/>
    </source>
</evidence>
<keyword evidence="5" id="KW-0479">Metal-binding</keyword>
<comment type="catalytic activity">
    <reaction evidence="9">
        <text>beta-D-fructose 6-phosphate + ATP = beta-D-fructose 1,6-bisphosphate + ADP + H(+)</text>
        <dbReference type="Rhea" id="RHEA:16109"/>
        <dbReference type="ChEBI" id="CHEBI:15378"/>
        <dbReference type="ChEBI" id="CHEBI:30616"/>
        <dbReference type="ChEBI" id="CHEBI:32966"/>
        <dbReference type="ChEBI" id="CHEBI:57634"/>
        <dbReference type="ChEBI" id="CHEBI:456216"/>
        <dbReference type="EC" id="2.7.1.11"/>
    </reaction>
</comment>
<evidence type="ECO:0000256" key="7">
    <source>
        <dbReference type="ARBA" id="ARBA00022842"/>
    </source>
</evidence>
<dbReference type="GeneTree" id="ENSGT00940000155002"/>
<dbReference type="InterPro" id="IPR000023">
    <property type="entry name" value="Phosphofructokinase_dom"/>
</dbReference>
<dbReference type="GO" id="GO:0003872">
    <property type="term" value="F:6-phosphofructokinase activity"/>
    <property type="evidence" value="ECO:0007669"/>
    <property type="project" value="UniProtKB-EC"/>
</dbReference>
<dbReference type="GO" id="GO:0005945">
    <property type="term" value="C:6-phosphofructokinase complex"/>
    <property type="evidence" value="ECO:0007669"/>
    <property type="project" value="TreeGrafter"/>
</dbReference>
<keyword evidence="8" id="KW-0324">Glycolysis</keyword>
<keyword evidence="7" id="KW-0460">Magnesium</keyword>
<evidence type="ECO:0000313" key="11">
    <source>
        <dbReference type="Ensembl" id="ENSPANP00000059311.1"/>
    </source>
</evidence>
<dbReference type="GO" id="GO:0005524">
    <property type="term" value="F:ATP binding"/>
    <property type="evidence" value="ECO:0007669"/>
    <property type="project" value="TreeGrafter"/>
</dbReference>
<evidence type="ECO:0000256" key="4">
    <source>
        <dbReference type="ARBA" id="ARBA00022679"/>
    </source>
</evidence>
<evidence type="ECO:0000256" key="3">
    <source>
        <dbReference type="ARBA" id="ARBA00022490"/>
    </source>
</evidence>
<evidence type="ECO:0000256" key="1">
    <source>
        <dbReference type="ARBA" id="ARBA00001946"/>
    </source>
</evidence>
<evidence type="ECO:0000256" key="5">
    <source>
        <dbReference type="ARBA" id="ARBA00022723"/>
    </source>
</evidence>
<keyword evidence="4" id="KW-0808">Transferase</keyword>
<comment type="pathway">
    <text evidence="2">Carbohydrate degradation; glycolysis; D-glyceraldehyde 3-phosphate and glycerone phosphate from D-glucose: step 3/4.</text>
</comment>
<evidence type="ECO:0000256" key="9">
    <source>
        <dbReference type="ARBA" id="ARBA00048070"/>
    </source>
</evidence>
<dbReference type="InterPro" id="IPR035966">
    <property type="entry name" value="PKF_sf"/>
</dbReference>
<reference evidence="11" key="1">
    <citation type="submission" date="2025-08" db="UniProtKB">
        <authorList>
            <consortium name="Ensembl"/>
        </authorList>
    </citation>
    <scope>IDENTIFICATION</scope>
</reference>
<dbReference type="GO" id="GO:0016208">
    <property type="term" value="F:AMP binding"/>
    <property type="evidence" value="ECO:0007669"/>
    <property type="project" value="TreeGrafter"/>
</dbReference>
<dbReference type="InterPro" id="IPR022953">
    <property type="entry name" value="ATP_PFK"/>
</dbReference>
<keyword evidence="3" id="KW-0963">Cytoplasm</keyword>
<proteinExistence type="predicted"/>
<dbReference type="Proteomes" id="UP000028761">
    <property type="component" value="Unplaced"/>
</dbReference>
<dbReference type="RefSeq" id="XP_031517566.1">
    <property type="nucleotide sequence ID" value="XM_031661706.1"/>
</dbReference>
<dbReference type="PANTHER" id="PTHR13697:SF5">
    <property type="entry name" value="ATP-DEPENDENT 6-PHOSPHOFRUCTOKINASE, PLATELET TYPE"/>
    <property type="match status" value="1"/>
</dbReference>
<dbReference type="GO" id="GO:0061621">
    <property type="term" value="P:canonical glycolysis"/>
    <property type="evidence" value="ECO:0007669"/>
    <property type="project" value="TreeGrafter"/>
</dbReference>
<dbReference type="Ensembl" id="ENSPANT00000076946.1">
    <property type="protein sequence ID" value="ENSPANP00000059311.1"/>
    <property type="gene ID" value="ENSPANG00000046677.1"/>
</dbReference>
<dbReference type="GO" id="GO:0042802">
    <property type="term" value="F:identical protein binding"/>
    <property type="evidence" value="ECO:0007669"/>
    <property type="project" value="TreeGrafter"/>
</dbReference>
<feature type="domain" description="Phosphofructokinase" evidence="10">
    <location>
        <begin position="1"/>
        <end position="115"/>
    </location>
</feature>
<dbReference type="Pfam" id="PF00365">
    <property type="entry name" value="PFK"/>
    <property type="match status" value="1"/>
</dbReference>
<sequence>MGGYCGYLANMGGLAAGADAAYIFEEPFDIRDLQSNVEHLTEKMKTTIQRGLVLRNESCSENYTTDFIYQLYSEEGKGVFDCRKNVLGHMQQGGAPSPFDRNFGTKISARAMEWITVKLKEARGRGKGTGEGGRLPW</sequence>
<organism evidence="11 12">
    <name type="scientific">Papio anubis</name>
    <name type="common">Olive baboon</name>
    <dbReference type="NCBI Taxonomy" id="9555"/>
    <lineage>
        <taxon>Eukaryota</taxon>
        <taxon>Metazoa</taxon>
        <taxon>Chordata</taxon>
        <taxon>Craniata</taxon>
        <taxon>Vertebrata</taxon>
        <taxon>Euteleostomi</taxon>
        <taxon>Mammalia</taxon>
        <taxon>Eutheria</taxon>
        <taxon>Euarchontoglires</taxon>
        <taxon>Primates</taxon>
        <taxon>Haplorrhini</taxon>
        <taxon>Catarrhini</taxon>
        <taxon>Cercopithecidae</taxon>
        <taxon>Cercopithecinae</taxon>
        <taxon>Papio</taxon>
    </lineage>
</organism>
<dbReference type="SUPFAM" id="SSF53784">
    <property type="entry name" value="Phosphofructokinase"/>
    <property type="match status" value="1"/>
</dbReference>
<dbReference type="Gene3D" id="3.40.50.460">
    <property type="entry name" value="Phosphofructokinase domain"/>
    <property type="match status" value="1"/>
</dbReference>
<dbReference type="OMA" id="HGEKQCG"/>
<dbReference type="KEGG" id="panu:116272862"/>
<evidence type="ECO:0000256" key="6">
    <source>
        <dbReference type="ARBA" id="ARBA00022777"/>
    </source>
</evidence>
<dbReference type="GeneID" id="116272862"/>
<evidence type="ECO:0000256" key="2">
    <source>
        <dbReference type="ARBA" id="ARBA00004679"/>
    </source>
</evidence>
<dbReference type="PRINTS" id="PR00476">
    <property type="entry name" value="PHFRCTKINASE"/>
</dbReference>
<dbReference type="GO" id="GO:0030388">
    <property type="term" value="P:fructose 1,6-bisphosphate metabolic process"/>
    <property type="evidence" value="ECO:0007669"/>
    <property type="project" value="TreeGrafter"/>
</dbReference>
<evidence type="ECO:0000313" key="12">
    <source>
        <dbReference type="Proteomes" id="UP000028761"/>
    </source>
</evidence>
<dbReference type="PANTHER" id="PTHR13697">
    <property type="entry name" value="PHOSPHOFRUCTOKINASE"/>
    <property type="match status" value="1"/>
</dbReference>
<dbReference type="GO" id="GO:0048029">
    <property type="term" value="F:monosaccharide binding"/>
    <property type="evidence" value="ECO:0007669"/>
    <property type="project" value="TreeGrafter"/>
</dbReference>
<name>A0A8I5P2L4_PAPAN</name>
<dbReference type="GO" id="GO:0046872">
    <property type="term" value="F:metal ion binding"/>
    <property type="evidence" value="ECO:0007669"/>
    <property type="project" value="UniProtKB-KW"/>
</dbReference>
<comment type="cofactor">
    <cofactor evidence="1">
        <name>Mg(2+)</name>
        <dbReference type="ChEBI" id="CHEBI:18420"/>
    </cofactor>
</comment>
<dbReference type="GO" id="GO:0006002">
    <property type="term" value="P:fructose 6-phosphate metabolic process"/>
    <property type="evidence" value="ECO:0007669"/>
    <property type="project" value="InterPro"/>
</dbReference>
<dbReference type="PROSITE" id="PS00433">
    <property type="entry name" value="PHOSPHOFRUCTOKINASE"/>
    <property type="match status" value="1"/>
</dbReference>
<dbReference type="InterPro" id="IPR015912">
    <property type="entry name" value="Phosphofructokinase_CS"/>
</dbReference>
<dbReference type="GO" id="GO:0016020">
    <property type="term" value="C:membrane"/>
    <property type="evidence" value="ECO:0007669"/>
    <property type="project" value="TreeGrafter"/>
</dbReference>
<keyword evidence="6" id="KW-0418">Kinase</keyword>
<dbReference type="AlphaFoldDB" id="A0A8I5P2L4"/>
<dbReference type="Gene3D" id="3.40.50.450">
    <property type="match status" value="1"/>
</dbReference>
<accession>A0A8I5P2L4</accession>
<protein>
    <recommendedName>
        <fullName evidence="10">Phosphofructokinase domain-containing protein</fullName>
    </recommendedName>
</protein>
<dbReference type="UniPathway" id="UPA00109">
    <property type="reaction ID" value="UER00182"/>
</dbReference>